<evidence type="ECO:0000313" key="7">
    <source>
        <dbReference type="Proteomes" id="UP000324585"/>
    </source>
</evidence>
<name>A0A5J4Z037_PORPP</name>
<protein>
    <submittedName>
        <fullName evidence="6">Sulredoxin</fullName>
    </submittedName>
</protein>
<evidence type="ECO:0000256" key="1">
    <source>
        <dbReference type="ARBA" id="ARBA00022714"/>
    </source>
</evidence>
<dbReference type="PANTHER" id="PTHR21496:SF23">
    <property type="entry name" value="3-PHENYLPROPIONATE_CINNAMIC ACID DIOXYGENASE FERREDOXIN SUBUNIT"/>
    <property type="match status" value="1"/>
</dbReference>
<keyword evidence="3" id="KW-0408">Iron</keyword>
<sequence length="144" mass="15304">MAFVGCVSGLKAAQTKRAPRVCEVKMAWTPVTTKDEIDAAGGFTVVKTAGKKVLIKELDGQLYAVSNKCSHLGLPIEGKILKAKFSDTCVTCAAHGSQFDIKTGEVVEWCPTIPNWAGFAKAKPAPLPTFPVRISGNGQVEIDV</sequence>
<keyword evidence="4" id="KW-0411">Iron-sulfur</keyword>
<dbReference type="Gene3D" id="2.102.10.10">
    <property type="entry name" value="Rieske [2Fe-2S] iron-sulphur domain"/>
    <property type="match status" value="1"/>
</dbReference>
<keyword evidence="1" id="KW-0001">2Fe-2S</keyword>
<gene>
    <name evidence="6" type="ORF">FVE85_0437</name>
</gene>
<comment type="caution">
    <text evidence="6">The sequence shown here is derived from an EMBL/GenBank/DDBJ whole genome shotgun (WGS) entry which is preliminary data.</text>
</comment>
<keyword evidence="7" id="KW-1185">Reference proteome</keyword>
<accession>A0A5J4Z037</accession>
<feature type="domain" description="Rieske" evidence="5">
    <location>
        <begin position="28"/>
        <end position="141"/>
    </location>
</feature>
<dbReference type="CDD" id="cd03467">
    <property type="entry name" value="Rieske"/>
    <property type="match status" value="1"/>
</dbReference>
<dbReference type="InterPro" id="IPR017941">
    <property type="entry name" value="Rieske_2Fe-2S"/>
</dbReference>
<evidence type="ECO:0000256" key="4">
    <source>
        <dbReference type="ARBA" id="ARBA00023014"/>
    </source>
</evidence>
<evidence type="ECO:0000313" key="6">
    <source>
        <dbReference type="EMBL" id="KAA8496708.1"/>
    </source>
</evidence>
<dbReference type="GO" id="GO:0046872">
    <property type="term" value="F:metal ion binding"/>
    <property type="evidence" value="ECO:0007669"/>
    <property type="project" value="UniProtKB-KW"/>
</dbReference>
<dbReference type="AlphaFoldDB" id="A0A5J4Z037"/>
<evidence type="ECO:0000259" key="5">
    <source>
        <dbReference type="PROSITE" id="PS51296"/>
    </source>
</evidence>
<dbReference type="OMA" id="APRVCEV"/>
<dbReference type="GO" id="GO:0051537">
    <property type="term" value="F:2 iron, 2 sulfur cluster binding"/>
    <property type="evidence" value="ECO:0007669"/>
    <property type="project" value="UniProtKB-KW"/>
</dbReference>
<keyword evidence="2" id="KW-0479">Metal-binding</keyword>
<dbReference type="EMBL" id="VRMN01000002">
    <property type="protein sequence ID" value="KAA8496708.1"/>
    <property type="molecule type" value="Genomic_DNA"/>
</dbReference>
<evidence type="ECO:0000256" key="2">
    <source>
        <dbReference type="ARBA" id="ARBA00022723"/>
    </source>
</evidence>
<dbReference type="Pfam" id="PF00355">
    <property type="entry name" value="Rieske"/>
    <property type="match status" value="1"/>
</dbReference>
<evidence type="ECO:0000256" key="3">
    <source>
        <dbReference type="ARBA" id="ARBA00023004"/>
    </source>
</evidence>
<dbReference type="PROSITE" id="PS51296">
    <property type="entry name" value="RIESKE"/>
    <property type="match status" value="1"/>
</dbReference>
<organism evidence="6 7">
    <name type="scientific">Porphyridium purpureum</name>
    <name type="common">Red alga</name>
    <name type="synonym">Porphyridium cruentum</name>
    <dbReference type="NCBI Taxonomy" id="35688"/>
    <lineage>
        <taxon>Eukaryota</taxon>
        <taxon>Rhodophyta</taxon>
        <taxon>Bangiophyceae</taxon>
        <taxon>Porphyridiales</taxon>
        <taxon>Porphyridiaceae</taxon>
        <taxon>Porphyridium</taxon>
    </lineage>
</organism>
<proteinExistence type="predicted"/>
<reference evidence="7" key="1">
    <citation type="journal article" date="2019" name="Nat. Commun.">
        <title>Expansion of phycobilisome linker gene families in mesophilic red algae.</title>
        <authorList>
            <person name="Lee J."/>
            <person name="Kim D."/>
            <person name="Bhattacharya D."/>
            <person name="Yoon H.S."/>
        </authorList>
    </citation>
    <scope>NUCLEOTIDE SEQUENCE [LARGE SCALE GENOMIC DNA]</scope>
    <source>
        <strain evidence="7">CCMP 1328</strain>
    </source>
</reference>
<dbReference type="SUPFAM" id="SSF50022">
    <property type="entry name" value="ISP domain"/>
    <property type="match status" value="1"/>
</dbReference>
<dbReference type="Proteomes" id="UP000324585">
    <property type="component" value="Unassembled WGS sequence"/>
</dbReference>
<dbReference type="InterPro" id="IPR036922">
    <property type="entry name" value="Rieske_2Fe-2S_sf"/>
</dbReference>
<dbReference type="OrthoDB" id="423598at2759"/>
<dbReference type="PANTHER" id="PTHR21496">
    <property type="entry name" value="FERREDOXIN-RELATED"/>
    <property type="match status" value="1"/>
</dbReference>